<protein>
    <submittedName>
        <fullName evidence="7">Amidohydrolase</fullName>
    </submittedName>
</protein>
<evidence type="ECO:0000313" key="7">
    <source>
        <dbReference type="EMBL" id="MDT2540062.1"/>
    </source>
</evidence>
<name>A0AAW8T2D3_9ENTE</name>
<dbReference type="GO" id="GO:0019877">
    <property type="term" value="P:diaminopimelate biosynthetic process"/>
    <property type="evidence" value="ECO:0007669"/>
    <property type="project" value="UniProtKB-KW"/>
</dbReference>
<evidence type="ECO:0000256" key="3">
    <source>
        <dbReference type="ARBA" id="ARBA00022915"/>
    </source>
</evidence>
<dbReference type="InterPro" id="IPR036264">
    <property type="entry name" value="Bact_exopeptidase_dim_dom"/>
</dbReference>
<feature type="binding site" evidence="5">
    <location>
        <position position="106"/>
    </location>
    <ligand>
        <name>Mn(2+)</name>
        <dbReference type="ChEBI" id="CHEBI:29035"/>
        <label>2</label>
    </ligand>
</feature>
<dbReference type="FunFam" id="3.30.70.360:FF:000001">
    <property type="entry name" value="N-acetyldiaminopimelate deacetylase"/>
    <property type="match status" value="1"/>
</dbReference>
<accession>A0AAW8T2D3</accession>
<dbReference type="SUPFAM" id="SSF53187">
    <property type="entry name" value="Zn-dependent exopeptidases"/>
    <property type="match status" value="1"/>
</dbReference>
<dbReference type="Gene3D" id="3.40.630.10">
    <property type="entry name" value="Zn peptidases"/>
    <property type="match status" value="1"/>
</dbReference>
<evidence type="ECO:0000256" key="5">
    <source>
        <dbReference type="PIRSR" id="PIRSR005962-1"/>
    </source>
</evidence>
<dbReference type="InterPro" id="IPR002933">
    <property type="entry name" value="Peptidase_M20"/>
</dbReference>
<dbReference type="Gene3D" id="3.30.70.360">
    <property type="match status" value="1"/>
</dbReference>
<feature type="binding site" evidence="5">
    <location>
        <position position="108"/>
    </location>
    <ligand>
        <name>Mn(2+)</name>
        <dbReference type="ChEBI" id="CHEBI:29035"/>
        <label>2</label>
    </ligand>
</feature>
<dbReference type="Pfam" id="PF01546">
    <property type="entry name" value="Peptidase_M20"/>
    <property type="match status" value="1"/>
</dbReference>
<evidence type="ECO:0000256" key="1">
    <source>
        <dbReference type="ARBA" id="ARBA00022605"/>
    </source>
</evidence>
<keyword evidence="5" id="KW-0479">Metal-binding</keyword>
<reference evidence="7" key="1">
    <citation type="submission" date="2023-03" db="EMBL/GenBank/DDBJ databases">
        <authorList>
            <person name="Shen W."/>
            <person name="Cai J."/>
        </authorList>
    </citation>
    <scope>NUCLEOTIDE SEQUENCE</scope>
    <source>
        <strain evidence="7">B646-2</strain>
    </source>
</reference>
<evidence type="ECO:0000313" key="8">
    <source>
        <dbReference type="Proteomes" id="UP001249240"/>
    </source>
</evidence>
<dbReference type="NCBIfam" id="TIGR01891">
    <property type="entry name" value="amidohydrolases"/>
    <property type="match status" value="1"/>
</dbReference>
<feature type="binding site" evidence="5">
    <location>
        <position position="167"/>
    </location>
    <ligand>
        <name>Mn(2+)</name>
        <dbReference type="ChEBI" id="CHEBI:29035"/>
        <label>2</label>
    </ligand>
</feature>
<dbReference type="GO" id="GO:0046872">
    <property type="term" value="F:metal ion binding"/>
    <property type="evidence" value="ECO:0007669"/>
    <property type="project" value="UniProtKB-KW"/>
</dbReference>
<dbReference type="GO" id="GO:0050118">
    <property type="term" value="F:N-acetyldiaminopimelate deacetylase activity"/>
    <property type="evidence" value="ECO:0007669"/>
    <property type="project" value="UniProtKB-ARBA"/>
</dbReference>
<proteinExistence type="predicted"/>
<dbReference type="RefSeq" id="WP_010746169.1">
    <property type="nucleotide sequence ID" value="NZ_BAAAXM010000067.1"/>
</dbReference>
<evidence type="ECO:0000256" key="4">
    <source>
        <dbReference type="ARBA" id="ARBA00023154"/>
    </source>
</evidence>
<keyword evidence="1" id="KW-0028">Amino-acid biosynthesis</keyword>
<feature type="binding site" evidence="5">
    <location>
        <position position="142"/>
    </location>
    <ligand>
        <name>Mn(2+)</name>
        <dbReference type="ChEBI" id="CHEBI:29035"/>
        <label>2</label>
    </ligand>
</feature>
<dbReference type="PIRSF" id="PIRSF005962">
    <property type="entry name" value="Pept_M20D_amidohydro"/>
    <property type="match status" value="1"/>
</dbReference>
<dbReference type="PANTHER" id="PTHR11014:SF63">
    <property type="entry name" value="METALLOPEPTIDASE, PUTATIVE (AFU_ORTHOLOGUE AFUA_6G09600)-RELATED"/>
    <property type="match status" value="1"/>
</dbReference>
<evidence type="ECO:0000256" key="2">
    <source>
        <dbReference type="ARBA" id="ARBA00022801"/>
    </source>
</evidence>
<dbReference type="Proteomes" id="UP001249240">
    <property type="component" value="Unassembled WGS sequence"/>
</dbReference>
<dbReference type="PANTHER" id="PTHR11014">
    <property type="entry name" value="PEPTIDASE M20 FAMILY MEMBER"/>
    <property type="match status" value="1"/>
</dbReference>
<sequence length="397" mass="43465">MNNFEEELHLILESKKECMIDIRRYLHAHPELSFKEQKTAKYIAEFYQELDCKVEENVGGYGVVVEIDSGKPGKNVALRADFDALPIQEETGLPFASEIPGVMHACGHDAHTAYMLILAESLIEMKNRLNGKITILHQPAEETPPGGAIQMIQDGCLQGVDHVLGCHVMSGFDLGTVYYHAGATQTGRATFKLKIQGKGSHGSMPNAGIDAVLVGSQIVVNLQSIVSRRVNPFDMTTLTVGSFDGKGSANVLKDAVFLEGDIRMMNEASRSTVKEAFEAVVKGVCEAYGASFELDYVDDYPVLMNDPDLTGFVANCLKEHPFTELKNVIDSGPIAPSEDFAYYCQERPSCFFYIGATGEGQTAYPHHHPKFDIDEASMLIAAKSMATIVSGYFSQET</sequence>
<comment type="cofactor">
    <cofactor evidence="5">
        <name>Mn(2+)</name>
        <dbReference type="ChEBI" id="CHEBI:29035"/>
    </cofactor>
    <text evidence="5">The Mn(2+) ion enhances activity.</text>
</comment>
<dbReference type="InterPro" id="IPR017439">
    <property type="entry name" value="Amidohydrolase"/>
</dbReference>
<feature type="domain" description="Peptidase M20 dimerisation" evidence="6">
    <location>
        <begin position="185"/>
        <end position="286"/>
    </location>
</feature>
<dbReference type="EMBL" id="JARPXM010000026">
    <property type="protein sequence ID" value="MDT2540062.1"/>
    <property type="molecule type" value="Genomic_DNA"/>
</dbReference>
<dbReference type="Pfam" id="PF07687">
    <property type="entry name" value="M20_dimer"/>
    <property type="match status" value="1"/>
</dbReference>
<gene>
    <name evidence="7" type="ORF">P7D78_18320</name>
</gene>
<organism evidence="7 8">
    <name type="scientific">Enterococcus raffinosus</name>
    <dbReference type="NCBI Taxonomy" id="71452"/>
    <lineage>
        <taxon>Bacteria</taxon>
        <taxon>Bacillati</taxon>
        <taxon>Bacillota</taxon>
        <taxon>Bacilli</taxon>
        <taxon>Lactobacillales</taxon>
        <taxon>Enterococcaceae</taxon>
        <taxon>Enterococcus</taxon>
    </lineage>
</organism>
<dbReference type="InterPro" id="IPR011650">
    <property type="entry name" value="Peptidase_M20_dimer"/>
</dbReference>
<comment type="caution">
    <text evidence="7">The sequence shown here is derived from an EMBL/GenBank/DDBJ whole genome shotgun (WGS) entry which is preliminary data.</text>
</comment>
<evidence type="ECO:0000259" key="6">
    <source>
        <dbReference type="Pfam" id="PF07687"/>
    </source>
</evidence>
<keyword evidence="5" id="KW-0464">Manganese</keyword>
<keyword evidence="4" id="KW-0457">Lysine biosynthesis</keyword>
<keyword evidence="3" id="KW-0220">Diaminopimelate biosynthesis</keyword>
<feature type="binding site" evidence="5">
    <location>
        <position position="367"/>
    </location>
    <ligand>
        <name>Mn(2+)</name>
        <dbReference type="ChEBI" id="CHEBI:29035"/>
        <label>2</label>
    </ligand>
</feature>
<dbReference type="AlphaFoldDB" id="A0AAW8T2D3"/>
<dbReference type="GO" id="GO:0009085">
    <property type="term" value="P:lysine biosynthetic process"/>
    <property type="evidence" value="ECO:0007669"/>
    <property type="project" value="UniProtKB-KW"/>
</dbReference>
<dbReference type="SUPFAM" id="SSF55031">
    <property type="entry name" value="Bacterial exopeptidase dimerisation domain"/>
    <property type="match status" value="1"/>
</dbReference>
<keyword evidence="2" id="KW-0378">Hydrolase</keyword>